<keyword evidence="2" id="KW-1185">Reference proteome</keyword>
<sequence>MRVSMDIELKDAPGQLLLALNPISELKGNLKSIVHHHEERTPRSTIPVQVVFEVEPENLDLIISRLEENGIGVARVDEKRFMEHGAVILIGHIVHTDIQDTIDTIDKTGFAEVVDICLSMPHIDTQSSASLKIDAIGRKELHEAMSVLREVAHKKDLLVVEPIEADFA</sequence>
<dbReference type="RefSeq" id="WP_048205710.1">
    <property type="nucleotide sequence ID" value="NZ_CP009518.1"/>
</dbReference>
<dbReference type="STRING" id="1434104.MCMEM_1590"/>
<reference evidence="1 2" key="1">
    <citation type="submission" date="2014-07" db="EMBL/GenBank/DDBJ databases">
        <title>Methanogenic archaea and the global carbon cycle.</title>
        <authorList>
            <person name="Henriksen J.R."/>
            <person name="Luke J."/>
            <person name="Reinhart S."/>
            <person name="Benedict M.N."/>
            <person name="Youngblut N.D."/>
            <person name="Metcalf M.E."/>
            <person name="Whitaker R.J."/>
            <person name="Metcalf W.W."/>
        </authorList>
    </citation>
    <scope>NUCLEOTIDE SEQUENCE [LARGE SCALE GENOMIC DNA]</scope>
    <source>
        <strain evidence="1 2">MM1</strain>
    </source>
</reference>
<proteinExistence type="predicted"/>
<dbReference type="HOGENOM" id="CLU_094842_1_0_2"/>
<evidence type="ECO:0000313" key="1">
    <source>
        <dbReference type="EMBL" id="AKB85643.1"/>
    </source>
</evidence>
<accession>A0A0E3SSQ4</accession>
<dbReference type="KEGG" id="mmet:MCMEM_1590"/>
<dbReference type="PATRIC" id="fig|1434104.5.peg.1729"/>
<organism evidence="1 2">
    <name type="scientific">Methanococcoides methylutens MM1</name>
    <dbReference type="NCBI Taxonomy" id="1434104"/>
    <lineage>
        <taxon>Archaea</taxon>
        <taxon>Methanobacteriati</taxon>
        <taxon>Methanobacteriota</taxon>
        <taxon>Stenosarchaea group</taxon>
        <taxon>Methanomicrobia</taxon>
        <taxon>Methanosarcinales</taxon>
        <taxon>Methanosarcinaceae</taxon>
        <taxon>Methanococcoides</taxon>
    </lineage>
</organism>
<dbReference type="EMBL" id="CP009518">
    <property type="protein sequence ID" value="AKB85643.1"/>
    <property type="molecule type" value="Genomic_DNA"/>
</dbReference>
<gene>
    <name evidence="1" type="ORF">MCMEM_1590</name>
</gene>
<evidence type="ECO:0000313" key="2">
    <source>
        <dbReference type="Proteomes" id="UP000033048"/>
    </source>
</evidence>
<dbReference type="CDD" id="cd04886">
    <property type="entry name" value="ACT_ThrD-II-like"/>
    <property type="match status" value="1"/>
</dbReference>
<dbReference type="GeneID" id="24894151"/>
<protein>
    <submittedName>
        <fullName evidence="1">ACT-domain-containing protein, predicted allosteric regulator of homoserine dehydrogenase</fullName>
    </submittedName>
</protein>
<name>A0A0E3SSQ4_METMT</name>
<dbReference type="AlphaFoldDB" id="A0A0E3SSQ4"/>
<dbReference type="OrthoDB" id="60296at2157"/>
<dbReference type="InterPro" id="IPR044561">
    <property type="entry name" value="ACT_ThrD-II-like"/>
</dbReference>
<dbReference type="Proteomes" id="UP000033048">
    <property type="component" value="Chromosome"/>
</dbReference>